<keyword evidence="1" id="KW-0489">Methyltransferase</keyword>
<reference evidence="1 2" key="1">
    <citation type="submission" date="2018-10" db="EMBL/GenBank/DDBJ databases">
        <title>Genomic Encyclopedia of Archaeal and Bacterial Type Strains, Phase II (KMG-II): from individual species to whole genera.</title>
        <authorList>
            <person name="Goeker M."/>
        </authorList>
    </citation>
    <scope>NUCLEOTIDE SEQUENCE [LARGE SCALE GENOMIC DNA]</scope>
    <source>
        <strain evidence="1 2">DSM 25217</strain>
    </source>
</reference>
<evidence type="ECO:0000313" key="1">
    <source>
        <dbReference type="EMBL" id="RMB00557.1"/>
    </source>
</evidence>
<dbReference type="EMBL" id="REFR01000017">
    <property type="protein sequence ID" value="RMB00557.1"/>
    <property type="molecule type" value="Genomic_DNA"/>
</dbReference>
<protein>
    <submittedName>
        <fullName evidence="1">Putative methyltransferase</fullName>
    </submittedName>
</protein>
<keyword evidence="1" id="KW-0808">Transferase</keyword>
<dbReference type="InterPro" id="IPR016980">
    <property type="entry name" value="S-AdoMet-dep_MeTrfase_Alr7345"/>
</dbReference>
<dbReference type="Gene3D" id="3.40.50.150">
    <property type="entry name" value="Vaccinia Virus protein VP39"/>
    <property type="match status" value="1"/>
</dbReference>
<dbReference type="SUPFAM" id="SSF53335">
    <property type="entry name" value="S-adenosyl-L-methionine-dependent methyltransferases"/>
    <property type="match status" value="1"/>
</dbReference>
<proteinExistence type="predicted"/>
<dbReference type="InterPro" id="IPR029063">
    <property type="entry name" value="SAM-dependent_MTases_sf"/>
</dbReference>
<gene>
    <name evidence="1" type="ORF">BXY39_3744</name>
</gene>
<evidence type="ECO:0000313" key="2">
    <source>
        <dbReference type="Proteomes" id="UP000271227"/>
    </source>
</evidence>
<dbReference type="OrthoDB" id="9801692at2"/>
<dbReference type="GO" id="GO:0032259">
    <property type="term" value="P:methylation"/>
    <property type="evidence" value="ECO:0007669"/>
    <property type="project" value="UniProtKB-KW"/>
</dbReference>
<sequence>MVLSRSGLLSSKSYGRFFALVLIGSLLALSVASVPRGVSAEEGDAVWRAVHRNTFREPEDAARDSHRHPEDVLRFFGIDETMTVVEVNPGGGWYSRILAPLLKDSGLYVGLEHHPNLYEGYTYADRLRAYPETIDSNRALYGSRAVAGWIGNAGDTPQPAESVDVVLVVRAMHNWVRRGFFDHAIGQSWDMLKPDGVLAVVQHRADPDAHGDRHATTRRGRWKQAELIAAVEAYGFRLEAASDINANPKDAKNYSQGVWTLPPVLAAGDENRAAMRAIGESDRMTLKFVKVVP</sequence>
<dbReference type="GO" id="GO:0008168">
    <property type="term" value="F:methyltransferase activity"/>
    <property type="evidence" value="ECO:0007669"/>
    <property type="project" value="UniProtKB-KW"/>
</dbReference>
<dbReference type="RefSeq" id="WP_147453640.1">
    <property type="nucleotide sequence ID" value="NZ_REFR01000017.1"/>
</dbReference>
<dbReference type="InParanoid" id="A0A3M0BVW8"/>
<accession>A0A3M0BVW8</accession>
<organism evidence="1 2">
    <name type="scientific">Eilatimonas milleporae</name>
    <dbReference type="NCBI Taxonomy" id="911205"/>
    <lineage>
        <taxon>Bacteria</taxon>
        <taxon>Pseudomonadati</taxon>
        <taxon>Pseudomonadota</taxon>
        <taxon>Alphaproteobacteria</taxon>
        <taxon>Kordiimonadales</taxon>
        <taxon>Kordiimonadaceae</taxon>
        <taxon>Eilatimonas</taxon>
    </lineage>
</organism>
<dbReference type="AlphaFoldDB" id="A0A3M0BVW8"/>
<comment type="caution">
    <text evidence="1">The sequence shown here is derived from an EMBL/GenBank/DDBJ whole genome shotgun (WGS) entry which is preliminary data.</text>
</comment>
<name>A0A3M0BVW8_9PROT</name>
<keyword evidence="2" id="KW-1185">Reference proteome</keyword>
<dbReference type="Proteomes" id="UP000271227">
    <property type="component" value="Unassembled WGS sequence"/>
</dbReference>
<dbReference type="PIRSF" id="PIRSF031679">
    <property type="entry name" value="Mtase_Alr7345_prd"/>
    <property type="match status" value="1"/>
</dbReference>